<evidence type="ECO:0000256" key="4">
    <source>
        <dbReference type="ARBA" id="ARBA00023125"/>
    </source>
</evidence>
<dbReference type="Pfam" id="PF25601">
    <property type="entry name" value="AAA_lid_14"/>
    <property type="match status" value="1"/>
</dbReference>
<dbReference type="Gene3D" id="3.40.50.300">
    <property type="entry name" value="P-loop containing nucleotide triphosphate hydrolases"/>
    <property type="match status" value="1"/>
</dbReference>
<dbReference type="InterPro" id="IPR025944">
    <property type="entry name" value="Sigma_54_int_dom_CS"/>
</dbReference>
<dbReference type="EMBL" id="CP007637">
    <property type="protein sequence ID" value="AIB36240.1"/>
    <property type="molecule type" value="Genomic_DNA"/>
</dbReference>
<dbReference type="Gene3D" id="3.30.450.40">
    <property type="match status" value="1"/>
</dbReference>
<feature type="domain" description="Sigma-54 factor interaction" evidence="6">
    <location>
        <begin position="315"/>
        <end position="543"/>
    </location>
</feature>
<dbReference type="PROSITE" id="PS00688">
    <property type="entry name" value="SIGMA54_INTERACT_3"/>
    <property type="match status" value="1"/>
</dbReference>
<protein>
    <submittedName>
        <fullName evidence="7">Fis family transcriptional regulator</fullName>
    </submittedName>
</protein>
<evidence type="ECO:0000256" key="1">
    <source>
        <dbReference type="ARBA" id="ARBA00022741"/>
    </source>
</evidence>
<dbReference type="CDD" id="cd00009">
    <property type="entry name" value="AAA"/>
    <property type="match status" value="1"/>
</dbReference>
<dbReference type="Gene3D" id="1.10.8.60">
    <property type="match status" value="1"/>
</dbReference>
<dbReference type="RefSeq" id="WP_010211046.1">
    <property type="nucleotide sequence ID" value="NZ_AVQG01000010.1"/>
</dbReference>
<organism evidence="7 10">
    <name type="scientific">Pseudomonas simiae</name>
    <dbReference type="NCBI Taxonomy" id="321846"/>
    <lineage>
        <taxon>Bacteria</taxon>
        <taxon>Pseudomonadati</taxon>
        <taxon>Pseudomonadota</taxon>
        <taxon>Gammaproteobacteria</taxon>
        <taxon>Pseudomonadales</taxon>
        <taxon>Pseudomonadaceae</taxon>
        <taxon>Pseudomonas</taxon>
    </lineage>
</organism>
<evidence type="ECO:0000313" key="9">
    <source>
        <dbReference type="Proteomes" id="UP000016504"/>
    </source>
</evidence>
<dbReference type="PROSITE" id="PS00676">
    <property type="entry name" value="SIGMA54_INTERACT_2"/>
    <property type="match status" value="1"/>
</dbReference>
<evidence type="ECO:0000313" key="10">
    <source>
        <dbReference type="Proteomes" id="UP000027308"/>
    </source>
</evidence>
<keyword evidence="4" id="KW-0238">DNA-binding</keyword>
<sequence>MLAAHSREHVDCVSRVVRNADRLPQAPVPSLIFDSWRRSMEQHHLDPGSLQGPRILSEPLLRECRERADLFMRIASEEVGQLHHRVRHADYCVMLTDAQGQTIDHRVDTSIRNDCRKAGLYLGTCWSEAEEGTCGVATVLTSQSAVTVHKRDHFRAAFIGLTCSAAPIFDPQGNLLGVMDASALKSPDDRRSQHLVRQMVAQSAQAIENAFFMHSARQHWVLQAHSTPGYVDSQPDLLLAWDQDGRLHALNSKARQALRRRFGQVPEHIGDVFDLDALRAVTHDATQQLPWLGEPGVLHVRVNAPRRKPARAAVIPLVDARVEEHLRLALRVKNRNLPVLVQGETGAGKEVFARQLHERSARHTGPFVAVNCAAIPENLIESELFGYVAGAFTGASSKGMPGLLVQADGGTLFLDEIGDMPLALQTRLLRVMAEGEVAPLGAAKTRAVDIHVICASHRDLSVLVSEGRFREDLFFRLGCARFCLPPLRERTDKLALINRLLEQEARNSRVSVGIAPSALQLLLGYAWPGNVRQLRHVLAYACAVCEGGTVQVADLPVEVRGEQVAAPTEDRASPERQVVLDALIRHRWKPLPTAQALGISRATLYRRVNQLGIDMPGKPRH</sequence>
<dbReference type="EMBL" id="AVQG01000010">
    <property type="protein sequence ID" value="ERH59625.1"/>
    <property type="molecule type" value="Genomic_DNA"/>
</dbReference>
<dbReference type="InterPro" id="IPR003018">
    <property type="entry name" value="GAF"/>
</dbReference>
<dbReference type="Pfam" id="PF02954">
    <property type="entry name" value="HTH_8"/>
    <property type="match status" value="1"/>
</dbReference>
<dbReference type="PROSITE" id="PS00675">
    <property type="entry name" value="SIGMA54_INTERACT_1"/>
    <property type="match status" value="1"/>
</dbReference>
<evidence type="ECO:0000259" key="6">
    <source>
        <dbReference type="PROSITE" id="PS50045"/>
    </source>
</evidence>
<dbReference type="GO" id="GO:0003677">
    <property type="term" value="F:DNA binding"/>
    <property type="evidence" value="ECO:0007669"/>
    <property type="project" value="UniProtKB-KW"/>
</dbReference>
<dbReference type="InterPro" id="IPR058031">
    <property type="entry name" value="AAA_lid_NorR"/>
</dbReference>
<dbReference type="OrthoDB" id="9804019at2"/>
<dbReference type="eggNOG" id="COG3284">
    <property type="taxonomic scope" value="Bacteria"/>
</dbReference>
<dbReference type="AlphaFoldDB" id="A0A1N7TX15"/>
<dbReference type="PANTHER" id="PTHR32071">
    <property type="entry name" value="TRANSCRIPTIONAL REGULATORY PROTEIN"/>
    <property type="match status" value="1"/>
</dbReference>
<evidence type="ECO:0000256" key="3">
    <source>
        <dbReference type="ARBA" id="ARBA00023015"/>
    </source>
</evidence>
<keyword evidence="3" id="KW-0805">Transcription regulation</keyword>
<dbReference type="SUPFAM" id="SSF46689">
    <property type="entry name" value="Homeodomain-like"/>
    <property type="match status" value="1"/>
</dbReference>
<dbReference type="InterPro" id="IPR002078">
    <property type="entry name" value="Sigma_54_int"/>
</dbReference>
<dbReference type="Proteomes" id="UP000027308">
    <property type="component" value="Chromosome"/>
</dbReference>
<dbReference type="PATRIC" id="fig|1390371.3.peg.1993"/>
<keyword evidence="5" id="KW-0804">Transcription</keyword>
<dbReference type="Gene3D" id="1.10.10.60">
    <property type="entry name" value="Homeodomain-like"/>
    <property type="match status" value="1"/>
</dbReference>
<dbReference type="PANTHER" id="PTHR32071:SF77">
    <property type="entry name" value="TRANSCRIPTIONAL REGULATORY PROTEIN"/>
    <property type="match status" value="1"/>
</dbReference>
<dbReference type="FunFam" id="3.40.50.300:FF:000006">
    <property type="entry name" value="DNA-binding transcriptional regulator NtrC"/>
    <property type="match status" value="1"/>
</dbReference>
<dbReference type="Pfam" id="PF00158">
    <property type="entry name" value="Sigma54_activat"/>
    <property type="match status" value="1"/>
</dbReference>
<accession>U1T630</accession>
<evidence type="ECO:0000256" key="2">
    <source>
        <dbReference type="ARBA" id="ARBA00022840"/>
    </source>
</evidence>
<dbReference type="Pfam" id="PF01590">
    <property type="entry name" value="GAF"/>
    <property type="match status" value="1"/>
</dbReference>
<accession>A0A1N7TX15</accession>
<dbReference type="InterPro" id="IPR025662">
    <property type="entry name" value="Sigma_54_int_dom_ATP-bd_1"/>
</dbReference>
<dbReference type="GO" id="GO:0006355">
    <property type="term" value="P:regulation of DNA-templated transcription"/>
    <property type="evidence" value="ECO:0007669"/>
    <property type="project" value="InterPro"/>
</dbReference>
<proteinExistence type="predicted"/>
<gene>
    <name evidence="8" type="ORF">O204_23375</name>
    <name evidence="7" type="ORF">PS417_11760</name>
</gene>
<dbReference type="InterPro" id="IPR003593">
    <property type="entry name" value="AAA+_ATPase"/>
</dbReference>
<dbReference type="SUPFAM" id="SSF55781">
    <property type="entry name" value="GAF domain-like"/>
    <property type="match status" value="1"/>
</dbReference>
<reference evidence="7 10" key="2">
    <citation type="submission" date="2014-05" db="EMBL/GenBank/DDBJ databases">
        <title>Pseudomonas simiae WCS417.</title>
        <authorList>
            <person name="Berendsen R.L."/>
        </authorList>
    </citation>
    <scope>NUCLEOTIDE SEQUENCE [LARGE SCALE GENOMIC DNA]</scope>
    <source>
        <strain evidence="7 10">WCS417</strain>
    </source>
</reference>
<dbReference type="InterPro" id="IPR027417">
    <property type="entry name" value="P-loop_NTPase"/>
</dbReference>
<dbReference type="InterPro" id="IPR029016">
    <property type="entry name" value="GAF-like_dom_sf"/>
</dbReference>
<evidence type="ECO:0000256" key="5">
    <source>
        <dbReference type="ARBA" id="ARBA00023163"/>
    </source>
</evidence>
<dbReference type="SMART" id="SM00382">
    <property type="entry name" value="AAA"/>
    <property type="match status" value="1"/>
</dbReference>
<dbReference type="GO" id="GO:0005524">
    <property type="term" value="F:ATP binding"/>
    <property type="evidence" value="ECO:0007669"/>
    <property type="project" value="UniProtKB-KW"/>
</dbReference>
<name>A0A1N7TX15_9PSED</name>
<dbReference type="InterPro" id="IPR009057">
    <property type="entry name" value="Homeodomain-like_sf"/>
</dbReference>
<reference evidence="8 9" key="1">
    <citation type="submission" date="2013-08" db="EMBL/GenBank/DDBJ databases">
        <title>Biodegradation of aromatic compounds in biofilm forming Pseudomonas isolated from sewage sludge.</title>
        <authorList>
            <person name="Qureshi A."/>
            <person name="Ghosh S."/>
            <person name="Khardenavis A.A."/>
            <person name="Kapley A."/>
            <person name="Purohit H.J."/>
        </authorList>
    </citation>
    <scope>NUCLEOTIDE SEQUENCE [LARGE SCALE GENOMIC DNA]</scope>
    <source>
        <strain evidence="8 9">EGD-AQ6</strain>
    </source>
</reference>
<dbReference type="PROSITE" id="PS50045">
    <property type="entry name" value="SIGMA54_INTERACT_4"/>
    <property type="match status" value="1"/>
</dbReference>
<dbReference type="Proteomes" id="UP000016504">
    <property type="component" value="Unassembled WGS sequence"/>
</dbReference>
<keyword evidence="2" id="KW-0067">ATP-binding</keyword>
<dbReference type="InterPro" id="IPR002197">
    <property type="entry name" value="HTH_Fis"/>
</dbReference>
<dbReference type="InterPro" id="IPR025943">
    <property type="entry name" value="Sigma_54_int_dom_ATP-bd_2"/>
</dbReference>
<keyword evidence="1" id="KW-0547">Nucleotide-binding</keyword>
<evidence type="ECO:0000313" key="7">
    <source>
        <dbReference type="EMBL" id="AIB36240.1"/>
    </source>
</evidence>
<evidence type="ECO:0000313" key="8">
    <source>
        <dbReference type="EMBL" id="ERH59625.1"/>
    </source>
</evidence>
<dbReference type="SUPFAM" id="SSF52540">
    <property type="entry name" value="P-loop containing nucleoside triphosphate hydrolases"/>
    <property type="match status" value="1"/>
</dbReference>